<dbReference type="OMA" id="YIQQKHK"/>
<gene>
    <name evidence="2" type="ORF">EUGRSUZ_B00219</name>
</gene>
<dbReference type="EMBL" id="KK198754">
    <property type="protein sequence ID" value="KCW83284.1"/>
    <property type="molecule type" value="Genomic_DNA"/>
</dbReference>
<evidence type="ECO:0000256" key="1">
    <source>
        <dbReference type="SAM" id="MobiDB-lite"/>
    </source>
</evidence>
<dbReference type="PANTHER" id="PTHR38224">
    <property type="entry name" value="PHLOEM SPECIFIC PROTEIN"/>
    <property type="match status" value="1"/>
</dbReference>
<proteinExistence type="predicted"/>
<dbReference type="InParanoid" id="A0A059CYH5"/>
<feature type="compositionally biased region" description="Basic residues" evidence="1">
    <location>
        <begin position="69"/>
        <end position="80"/>
    </location>
</feature>
<name>A0A059CYH5_EUCGR</name>
<dbReference type="PANTHER" id="PTHR38224:SF1">
    <property type="entry name" value="PHLOEM SPECIFIC PROTEIN"/>
    <property type="match status" value="1"/>
</dbReference>
<accession>A0A059CYH5</accession>
<dbReference type="Gramene" id="KCW83284">
    <property type="protein sequence ID" value="KCW83284"/>
    <property type="gene ID" value="EUGRSUZ_B00219"/>
</dbReference>
<protein>
    <submittedName>
        <fullName evidence="2">Uncharacterized protein</fullName>
    </submittedName>
</protein>
<feature type="region of interest" description="Disordered" evidence="1">
    <location>
        <begin position="57"/>
        <end position="83"/>
    </location>
</feature>
<reference evidence="2" key="1">
    <citation type="submission" date="2013-07" db="EMBL/GenBank/DDBJ databases">
        <title>The genome of Eucalyptus grandis.</title>
        <authorList>
            <person name="Schmutz J."/>
            <person name="Hayes R."/>
            <person name="Myburg A."/>
            <person name="Tuskan G."/>
            <person name="Grattapaglia D."/>
            <person name="Rokhsar D.S."/>
        </authorList>
    </citation>
    <scope>NUCLEOTIDE SEQUENCE</scope>
    <source>
        <tissue evidence="2">Leaf extractions</tissue>
    </source>
</reference>
<dbReference type="AlphaFoldDB" id="A0A059CYH5"/>
<organism evidence="2">
    <name type="scientific">Eucalyptus grandis</name>
    <name type="common">Flooded gum</name>
    <dbReference type="NCBI Taxonomy" id="71139"/>
    <lineage>
        <taxon>Eukaryota</taxon>
        <taxon>Viridiplantae</taxon>
        <taxon>Streptophyta</taxon>
        <taxon>Embryophyta</taxon>
        <taxon>Tracheophyta</taxon>
        <taxon>Spermatophyta</taxon>
        <taxon>Magnoliopsida</taxon>
        <taxon>eudicotyledons</taxon>
        <taxon>Gunneridae</taxon>
        <taxon>Pentapetalae</taxon>
        <taxon>rosids</taxon>
        <taxon>malvids</taxon>
        <taxon>Myrtales</taxon>
        <taxon>Myrtaceae</taxon>
        <taxon>Myrtoideae</taxon>
        <taxon>Eucalypteae</taxon>
        <taxon>Eucalyptus</taxon>
    </lineage>
</organism>
<evidence type="ECO:0000313" key="2">
    <source>
        <dbReference type="EMBL" id="KCW83284.1"/>
    </source>
</evidence>
<sequence>MYRSGDCQSWQQNGWDTSSQEYHEHLTRIARSPSIHPNVPQYPNVHPAFHQKVTYEEESECLQSQNQHQHQHQHQHHHHPPQFQEKVEVMKFEEERFGRNRNDEFVMVEEVVEVRSDGYVPPKHRGFELCKWDT</sequence>